<dbReference type="InterPro" id="IPR019510">
    <property type="entry name" value="AKAP7-like_phosphoesterase"/>
</dbReference>
<keyword evidence="1" id="KW-0175">Coiled coil</keyword>
<proteinExistence type="predicted"/>
<evidence type="ECO:0000256" key="2">
    <source>
        <dbReference type="SAM" id="MobiDB-lite"/>
    </source>
</evidence>
<dbReference type="GO" id="GO:0010738">
    <property type="term" value="P:regulation of protein kinase A signaling"/>
    <property type="evidence" value="ECO:0007669"/>
    <property type="project" value="TreeGrafter"/>
</dbReference>
<evidence type="ECO:0000256" key="1">
    <source>
        <dbReference type="SAM" id="Coils"/>
    </source>
</evidence>
<dbReference type="OMA" id="GDHSECC"/>
<protein>
    <recommendedName>
        <fullName evidence="3">A-kinase anchor protein 7-like phosphoesterase domain-containing protein</fullName>
    </recommendedName>
</protein>
<dbReference type="AlphaFoldDB" id="A0A9J6E7H6"/>
<dbReference type="PANTHER" id="PTHR15934">
    <property type="entry name" value="RNA 2',3'-CYCLIC PHOSPHODIESTERASE"/>
    <property type="match status" value="1"/>
</dbReference>
<reference evidence="4" key="1">
    <citation type="journal article" date="2020" name="Cell">
        <title>Large-Scale Comparative Analyses of Tick Genomes Elucidate Their Genetic Diversity and Vector Capacities.</title>
        <authorList>
            <consortium name="Tick Genome and Microbiome Consortium (TIGMIC)"/>
            <person name="Jia N."/>
            <person name="Wang J."/>
            <person name="Shi W."/>
            <person name="Du L."/>
            <person name="Sun Y."/>
            <person name="Zhan W."/>
            <person name="Jiang J.F."/>
            <person name="Wang Q."/>
            <person name="Zhang B."/>
            <person name="Ji P."/>
            <person name="Bell-Sakyi L."/>
            <person name="Cui X.M."/>
            <person name="Yuan T.T."/>
            <person name="Jiang B.G."/>
            <person name="Yang W.F."/>
            <person name="Lam T.T."/>
            <person name="Chang Q.C."/>
            <person name="Ding S.J."/>
            <person name="Wang X.J."/>
            <person name="Zhu J.G."/>
            <person name="Ruan X.D."/>
            <person name="Zhao L."/>
            <person name="Wei J.T."/>
            <person name="Ye R.Z."/>
            <person name="Que T.C."/>
            <person name="Du C.H."/>
            <person name="Zhou Y.H."/>
            <person name="Cheng J.X."/>
            <person name="Dai P.F."/>
            <person name="Guo W.B."/>
            <person name="Han X.H."/>
            <person name="Huang E.J."/>
            <person name="Li L.F."/>
            <person name="Wei W."/>
            <person name="Gao Y.C."/>
            <person name="Liu J.Z."/>
            <person name="Shao H.Z."/>
            <person name="Wang X."/>
            <person name="Wang C.C."/>
            <person name="Yang T.C."/>
            <person name="Huo Q.B."/>
            <person name="Li W."/>
            <person name="Chen H.Y."/>
            <person name="Chen S.E."/>
            <person name="Zhou L.G."/>
            <person name="Ni X.B."/>
            <person name="Tian J.H."/>
            <person name="Sheng Y."/>
            <person name="Liu T."/>
            <person name="Pan Y.S."/>
            <person name="Xia L.Y."/>
            <person name="Li J."/>
            <person name="Zhao F."/>
            <person name="Cao W.C."/>
        </authorList>
    </citation>
    <scope>NUCLEOTIDE SEQUENCE</scope>
    <source>
        <strain evidence="4">Rmic-2018</strain>
    </source>
</reference>
<dbReference type="SUPFAM" id="SSF55144">
    <property type="entry name" value="LigT-like"/>
    <property type="match status" value="1"/>
</dbReference>
<evidence type="ECO:0000259" key="3">
    <source>
        <dbReference type="Pfam" id="PF10469"/>
    </source>
</evidence>
<accession>A0A9J6E7H6</accession>
<name>A0A9J6E7H6_RHIMP</name>
<evidence type="ECO:0000313" key="5">
    <source>
        <dbReference type="Proteomes" id="UP000821866"/>
    </source>
</evidence>
<dbReference type="PANTHER" id="PTHR15934:SF2">
    <property type="entry name" value="A-KINASE ANCHOR PROTEIN 7-LIKE PHOSPHOESTERASE DOMAIN-CONTAINING PROTEIN"/>
    <property type="match status" value="1"/>
</dbReference>
<dbReference type="GO" id="GO:0005829">
    <property type="term" value="C:cytosol"/>
    <property type="evidence" value="ECO:0007669"/>
    <property type="project" value="TreeGrafter"/>
</dbReference>
<feature type="region of interest" description="Disordered" evidence="2">
    <location>
        <begin position="338"/>
        <end position="362"/>
    </location>
</feature>
<dbReference type="GO" id="GO:0034237">
    <property type="term" value="F:protein kinase A regulatory subunit binding"/>
    <property type="evidence" value="ECO:0007669"/>
    <property type="project" value="TreeGrafter"/>
</dbReference>
<comment type="caution">
    <text evidence="4">The sequence shown here is derived from an EMBL/GenBank/DDBJ whole genome shotgun (WGS) entry which is preliminary data.</text>
</comment>
<organism evidence="4 5">
    <name type="scientific">Rhipicephalus microplus</name>
    <name type="common">Cattle tick</name>
    <name type="synonym">Boophilus microplus</name>
    <dbReference type="NCBI Taxonomy" id="6941"/>
    <lineage>
        <taxon>Eukaryota</taxon>
        <taxon>Metazoa</taxon>
        <taxon>Ecdysozoa</taxon>
        <taxon>Arthropoda</taxon>
        <taxon>Chelicerata</taxon>
        <taxon>Arachnida</taxon>
        <taxon>Acari</taxon>
        <taxon>Parasitiformes</taxon>
        <taxon>Ixodida</taxon>
        <taxon>Ixodoidea</taxon>
        <taxon>Ixodidae</taxon>
        <taxon>Rhipicephalinae</taxon>
        <taxon>Rhipicephalus</taxon>
        <taxon>Boophilus</taxon>
    </lineage>
</organism>
<dbReference type="Pfam" id="PF10469">
    <property type="entry name" value="AKAP7_NLS"/>
    <property type="match status" value="1"/>
</dbReference>
<reference evidence="4" key="2">
    <citation type="submission" date="2021-09" db="EMBL/GenBank/DDBJ databases">
        <authorList>
            <person name="Jia N."/>
            <person name="Wang J."/>
            <person name="Shi W."/>
            <person name="Du L."/>
            <person name="Sun Y."/>
            <person name="Zhan W."/>
            <person name="Jiang J."/>
            <person name="Wang Q."/>
            <person name="Zhang B."/>
            <person name="Ji P."/>
            <person name="Sakyi L.B."/>
            <person name="Cui X."/>
            <person name="Yuan T."/>
            <person name="Jiang B."/>
            <person name="Yang W."/>
            <person name="Lam T.T.-Y."/>
            <person name="Chang Q."/>
            <person name="Ding S."/>
            <person name="Wang X."/>
            <person name="Zhu J."/>
            <person name="Ruan X."/>
            <person name="Zhao L."/>
            <person name="Wei J."/>
            <person name="Que T."/>
            <person name="Du C."/>
            <person name="Cheng J."/>
            <person name="Dai P."/>
            <person name="Han X."/>
            <person name="Huang E."/>
            <person name="Gao Y."/>
            <person name="Liu J."/>
            <person name="Shao H."/>
            <person name="Ye R."/>
            <person name="Li L."/>
            <person name="Wei W."/>
            <person name="Wang X."/>
            <person name="Wang C."/>
            <person name="Huo Q."/>
            <person name="Li W."/>
            <person name="Guo W."/>
            <person name="Chen H."/>
            <person name="Chen S."/>
            <person name="Zhou L."/>
            <person name="Zhou L."/>
            <person name="Ni X."/>
            <person name="Tian J."/>
            <person name="Zhou Y."/>
            <person name="Sheng Y."/>
            <person name="Liu T."/>
            <person name="Pan Y."/>
            <person name="Xia L."/>
            <person name="Li J."/>
            <person name="Zhao F."/>
            <person name="Cao W."/>
        </authorList>
    </citation>
    <scope>NUCLEOTIDE SEQUENCE</scope>
    <source>
        <strain evidence="4">Rmic-2018</strain>
        <tissue evidence="4">Larvae</tissue>
    </source>
</reference>
<dbReference type="Gene3D" id="3.90.1140.10">
    <property type="entry name" value="Cyclic phosphodiesterase"/>
    <property type="match status" value="1"/>
</dbReference>
<sequence length="362" mass="39928">MAAVVRTKTARSLVTSVTEKDVDVAGWISELPAGLISSADTEDDDDDPVYSLKPLFTGKHGSSSSSSKKSKPSKDKRPNYFVAIQVDDVNVHKAAKKVQDHMRTQEPNIAGVLVGIPTLHITLLVLRVNDGDDSLQRAKDSLSRSHQAVKDGLEAAPLMLQFQGLDHFQKEVLYVKAIGEDSVSRLKAIAQVCREEFEKVNLDLSGNKAFAPHLTLAKLSKQSRRKSGIKKIQEEWYAAFKDETFGTQKVNSLQLLSMSKPKEAKGYYYCSLEHTFGNFSRDQESGDHSECCAPAPSKASQRKIDQKLLQIDAAKQEVKRTISTLTNAKLQQLSELKQEPAEAELEVSDGNLTVVPEDETST</sequence>
<gene>
    <name evidence="4" type="ORF">HPB51_006496</name>
</gene>
<dbReference type="Proteomes" id="UP000821866">
    <property type="component" value="Chromosome 3"/>
</dbReference>
<feature type="coiled-coil region" evidence="1">
    <location>
        <begin position="297"/>
        <end position="331"/>
    </location>
</feature>
<feature type="region of interest" description="Disordered" evidence="2">
    <location>
        <begin position="37"/>
        <end position="77"/>
    </location>
</feature>
<dbReference type="EMBL" id="JABSTU010000005">
    <property type="protein sequence ID" value="KAH8030064.1"/>
    <property type="molecule type" value="Genomic_DNA"/>
</dbReference>
<evidence type="ECO:0000313" key="4">
    <source>
        <dbReference type="EMBL" id="KAH8030064.1"/>
    </source>
</evidence>
<dbReference type="VEuPathDB" id="VectorBase:LOC119163545"/>
<dbReference type="InterPro" id="IPR009097">
    <property type="entry name" value="Cyclic_Pdiesterase"/>
</dbReference>
<keyword evidence="5" id="KW-1185">Reference proteome</keyword>
<feature type="domain" description="A-kinase anchor protein 7-like phosphoesterase" evidence="3">
    <location>
        <begin position="78"/>
        <end position="271"/>
    </location>
</feature>
<dbReference type="OrthoDB" id="277832at2759"/>
<dbReference type="InterPro" id="IPR052641">
    <property type="entry name" value="AKAP7_isoform_gamma"/>
</dbReference>